<name>A0AAW4X266_9FIRM</name>
<dbReference type="InterPro" id="IPR005180">
    <property type="entry name" value="DUF302"/>
</dbReference>
<sequence>MSNYSMKKKVDLDYEDAIEKVKAELKKEGFGVLSEIDMKQTFKDKIGEDFNKYIILGACNPKFAYKVLQMEEDIGLLLPCNVIVSTSDSGDTIVAVINPMAVMNLSNNEEIKKLAKEIKERLERVIKNM</sequence>
<keyword evidence="3" id="KW-1185">Reference proteome</keyword>
<dbReference type="AlphaFoldDB" id="A0AAW4X266"/>
<comment type="caution">
    <text evidence="2">The sequence shown here is derived from an EMBL/GenBank/DDBJ whole genome shotgun (WGS) entry which is preliminary data.</text>
</comment>
<dbReference type="PIRSF" id="PIRSF021774">
    <property type="entry name" value="UCP021774"/>
    <property type="match status" value="1"/>
</dbReference>
<evidence type="ECO:0000259" key="1">
    <source>
        <dbReference type="Pfam" id="PF03625"/>
    </source>
</evidence>
<dbReference type="Pfam" id="PF03625">
    <property type="entry name" value="DUF302"/>
    <property type="match status" value="1"/>
</dbReference>
<dbReference type="Gene3D" id="3.30.310.70">
    <property type="entry name" value="TT1751-like domain"/>
    <property type="match status" value="1"/>
</dbReference>
<proteinExistence type="predicted"/>
<dbReference type="InterPro" id="IPR016796">
    <property type="entry name" value="UCP021774"/>
</dbReference>
<dbReference type="EMBL" id="JAJFAT010000021">
    <property type="protein sequence ID" value="MCC3145931.1"/>
    <property type="molecule type" value="Genomic_DNA"/>
</dbReference>
<evidence type="ECO:0000313" key="3">
    <source>
        <dbReference type="Proteomes" id="UP001199296"/>
    </source>
</evidence>
<evidence type="ECO:0000313" key="2">
    <source>
        <dbReference type="EMBL" id="MCC3145931.1"/>
    </source>
</evidence>
<dbReference type="PANTHER" id="PTHR38342">
    <property type="entry name" value="SLR5037 PROTEIN"/>
    <property type="match status" value="1"/>
</dbReference>
<dbReference type="SUPFAM" id="SSF103247">
    <property type="entry name" value="TT1751-like"/>
    <property type="match status" value="1"/>
</dbReference>
<dbReference type="PANTHER" id="PTHR38342:SF1">
    <property type="entry name" value="SLR5037 PROTEIN"/>
    <property type="match status" value="1"/>
</dbReference>
<accession>A0AAW4X266</accession>
<dbReference type="Proteomes" id="UP001199296">
    <property type="component" value="Unassembled WGS sequence"/>
</dbReference>
<dbReference type="CDD" id="cd14797">
    <property type="entry name" value="DUF302"/>
    <property type="match status" value="1"/>
</dbReference>
<gene>
    <name evidence="2" type="ORF">LJ207_11455</name>
</gene>
<dbReference type="RefSeq" id="WP_229346631.1">
    <property type="nucleotide sequence ID" value="NZ_JAJFAT010000021.1"/>
</dbReference>
<dbReference type="InterPro" id="IPR035923">
    <property type="entry name" value="TT1751-like_sf"/>
</dbReference>
<reference evidence="2 3" key="1">
    <citation type="submission" date="2021-10" db="EMBL/GenBank/DDBJ databases">
        <authorList>
            <person name="Grouzdev D.S."/>
            <person name="Pantiukh K.S."/>
            <person name="Krutkina M.S."/>
        </authorList>
    </citation>
    <scope>NUCLEOTIDE SEQUENCE [LARGE SCALE GENOMIC DNA]</scope>
    <source>
        <strain evidence="2 3">Z-7514</strain>
    </source>
</reference>
<feature type="domain" description="DUF302" evidence="1">
    <location>
        <begin position="36"/>
        <end position="99"/>
    </location>
</feature>
<organism evidence="2 3">
    <name type="scientific">Halanaerobium polyolivorans</name>
    <dbReference type="NCBI Taxonomy" id="2886943"/>
    <lineage>
        <taxon>Bacteria</taxon>
        <taxon>Bacillati</taxon>
        <taxon>Bacillota</taxon>
        <taxon>Clostridia</taxon>
        <taxon>Halanaerobiales</taxon>
        <taxon>Halanaerobiaceae</taxon>
        <taxon>Halanaerobium</taxon>
    </lineage>
</organism>
<protein>
    <submittedName>
        <fullName evidence="2">DUF302 domain-containing protein</fullName>
    </submittedName>
</protein>